<dbReference type="OrthoDB" id="10547234at2759"/>
<dbReference type="EMBL" id="MU827780">
    <property type="protein sequence ID" value="KAJ7337883.1"/>
    <property type="molecule type" value="Genomic_DNA"/>
</dbReference>
<evidence type="ECO:0000313" key="1">
    <source>
        <dbReference type="EMBL" id="KAJ7337883.1"/>
    </source>
</evidence>
<gene>
    <name evidence="1" type="ORF">OS493_008041</name>
</gene>
<dbReference type="AlphaFoldDB" id="A0A9W9YEY3"/>
<protein>
    <submittedName>
        <fullName evidence="1">Uncharacterized protein</fullName>
    </submittedName>
</protein>
<proteinExistence type="predicted"/>
<keyword evidence="2" id="KW-1185">Reference proteome</keyword>
<reference evidence="1" key="1">
    <citation type="submission" date="2023-01" db="EMBL/GenBank/DDBJ databases">
        <title>Genome assembly of the deep-sea coral Lophelia pertusa.</title>
        <authorList>
            <person name="Herrera S."/>
            <person name="Cordes E."/>
        </authorList>
    </citation>
    <scope>NUCLEOTIDE SEQUENCE</scope>
    <source>
        <strain evidence="1">USNM1676648</strain>
        <tissue evidence="1">Polyp</tissue>
    </source>
</reference>
<name>A0A9W9YEY3_9CNID</name>
<comment type="caution">
    <text evidence="1">The sequence shown here is derived from an EMBL/GenBank/DDBJ whole genome shotgun (WGS) entry which is preliminary data.</text>
</comment>
<organism evidence="1 2">
    <name type="scientific">Desmophyllum pertusum</name>
    <dbReference type="NCBI Taxonomy" id="174260"/>
    <lineage>
        <taxon>Eukaryota</taxon>
        <taxon>Metazoa</taxon>
        <taxon>Cnidaria</taxon>
        <taxon>Anthozoa</taxon>
        <taxon>Hexacorallia</taxon>
        <taxon>Scleractinia</taxon>
        <taxon>Caryophylliina</taxon>
        <taxon>Caryophylliidae</taxon>
        <taxon>Desmophyllum</taxon>
    </lineage>
</organism>
<dbReference type="Proteomes" id="UP001163046">
    <property type="component" value="Unassembled WGS sequence"/>
</dbReference>
<evidence type="ECO:0000313" key="2">
    <source>
        <dbReference type="Proteomes" id="UP001163046"/>
    </source>
</evidence>
<accession>A0A9W9YEY3</accession>
<sequence>MKKTQTHSSTLGGINCYDDDHRTNRFTKCGVCLLINEHIQATRNKEKRFTWSQKKKLHMDQTSVCSGLVATFFANG</sequence>